<feature type="domain" description="HTH cro/C1-type" evidence="2">
    <location>
        <begin position="7"/>
        <end position="61"/>
    </location>
</feature>
<protein>
    <submittedName>
        <fullName evidence="3">XRE family transcriptional regulator</fullName>
    </submittedName>
</protein>
<proteinExistence type="predicted"/>
<comment type="caution">
    <text evidence="3">The sequence shown here is derived from an EMBL/GenBank/DDBJ whole genome shotgun (WGS) entry which is preliminary data.</text>
</comment>
<name>A0AAP8U6Q7_BRELA</name>
<dbReference type="PANTHER" id="PTHR46558">
    <property type="entry name" value="TRACRIPTIONAL REGULATORY PROTEIN-RELATED-RELATED"/>
    <property type="match status" value="1"/>
</dbReference>
<gene>
    <name evidence="3" type="ORF">C4A77_04380</name>
</gene>
<dbReference type="EMBL" id="PRKQ01000003">
    <property type="protein sequence ID" value="PPB10870.1"/>
    <property type="molecule type" value="Genomic_DNA"/>
</dbReference>
<dbReference type="Pfam" id="PF01381">
    <property type="entry name" value="HTH_3"/>
    <property type="match status" value="1"/>
</dbReference>
<dbReference type="CDD" id="cd00093">
    <property type="entry name" value="HTH_XRE"/>
    <property type="match status" value="1"/>
</dbReference>
<accession>A0AAP8U6Q7</accession>
<organism evidence="3 4">
    <name type="scientific">Brevibacillus laterosporus</name>
    <name type="common">Bacillus laterosporus</name>
    <dbReference type="NCBI Taxonomy" id="1465"/>
    <lineage>
        <taxon>Bacteria</taxon>
        <taxon>Bacillati</taxon>
        <taxon>Bacillota</taxon>
        <taxon>Bacilli</taxon>
        <taxon>Bacillales</taxon>
        <taxon>Paenibacillaceae</taxon>
        <taxon>Brevibacillus</taxon>
    </lineage>
</organism>
<evidence type="ECO:0000313" key="3">
    <source>
        <dbReference type="EMBL" id="PPB10870.1"/>
    </source>
</evidence>
<dbReference type="PROSITE" id="PS50943">
    <property type="entry name" value="HTH_CROC1"/>
    <property type="match status" value="1"/>
</dbReference>
<sequence>MMIGKRLKELRKQYKKTQDEVADRLKISRARYSHYENDRHEPDTELIRKIADMYQTTVDYIMGLTDSPLPKENVNSPALEAILDDELLDEETKRLALKLKSLSPEQQKIIDSLIEQMKTQH</sequence>
<evidence type="ECO:0000313" key="4">
    <source>
        <dbReference type="Proteomes" id="UP000239759"/>
    </source>
</evidence>
<dbReference type="SUPFAM" id="SSF47413">
    <property type="entry name" value="lambda repressor-like DNA-binding domains"/>
    <property type="match status" value="1"/>
</dbReference>
<evidence type="ECO:0000259" key="2">
    <source>
        <dbReference type="PROSITE" id="PS50943"/>
    </source>
</evidence>
<dbReference type="SMART" id="SM00530">
    <property type="entry name" value="HTH_XRE"/>
    <property type="match status" value="1"/>
</dbReference>
<dbReference type="AlphaFoldDB" id="A0AAP8U6Q7"/>
<dbReference type="InterPro" id="IPR010982">
    <property type="entry name" value="Lambda_DNA-bd_dom_sf"/>
</dbReference>
<reference evidence="3 4" key="1">
    <citation type="submission" date="2018-02" db="EMBL/GenBank/DDBJ databases">
        <title>Comparative analysis of genomes of three Brevibacillus laterosporus strains producers of potent antimicrobials isolated from silage.</title>
        <authorList>
            <person name="Kojic M."/>
            <person name="Miljkovic M."/>
            <person name="Studholme D."/>
            <person name="Filipic B."/>
        </authorList>
    </citation>
    <scope>NUCLEOTIDE SEQUENCE [LARGE SCALE GENOMIC DNA]</scope>
    <source>
        <strain evidence="3 4">BGSP11</strain>
    </source>
</reference>
<dbReference type="Gene3D" id="1.10.260.40">
    <property type="entry name" value="lambda repressor-like DNA-binding domains"/>
    <property type="match status" value="1"/>
</dbReference>
<evidence type="ECO:0000256" key="1">
    <source>
        <dbReference type="ARBA" id="ARBA00023125"/>
    </source>
</evidence>
<dbReference type="Proteomes" id="UP000239759">
    <property type="component" value="Unassembled WGS sequence"/>
</dbReference>
<dbReference type="InterPro" id="IPR001387">
    <property type="entry name" value="Cro/C1-type_HTH"/>
</dbReference>
<dbReference type="PANTHER" id="PTHR46558:SF11">
    <property type="entry name" value="HTH-TYPE TRANSCRIPTIONAL REGULATOR XRE"/>
    <property type="match status" value="1"/>
</dbReference>
<keyword evidence="1" id="KW-0238">DNA-binding</keyword>
<dbReference type="GO" id="GO:0003677">
    <property type="term" value="F:DNA binding"/>
    <property type="evidence" value="ECO:0007669"/>
    <property type="project" value="UniProtKB-KW"/>
</dbReference>